<evidence type="ECO:0000256" key="2">
    <source>
        <dbReference type="ARBA" id="ARBA00006472"/>
    </source>
</evidence>
<comment type="caution">
    <text evidence="8">The sequence shown here is derived from an EMBL/GenBank/DDBJ whole genome shotgun (WGS) entry which is preliminary data.</text>
</comment>
<dbReference type="Gene3D" id="3.30.1360.20">
    <property type="entry name" value="Transcriptional coactivator/pterin dehydratase"/>
    <property type="match status" value="1"/>
</dbReference>
<dbReference type="FunFam" id="3.30.1360.20:FF:000001">
    <property type="entry name" value="Pterin-4-alpha-carbinolamine dehydratase 2"/>
    <property type="match status" value="1"/>
</dbReference>
<feature type="domain" description="Thioredoxin" evidence="7">
    <location>
        <begin position="171"/>
        <end position="258"/>
    </location>
</feature>
<evidence type="ECO:0000313" key="9">
    <source>
        <dbReference type="Proteomes" id="UP001274896"/>
    </source>
</evidence>
<name>A0AAE0UYI1_9TELE</name>
<keyword evidence="5" id="KW-0456">Lyase</keyword>
<dbReference type="SUPFAM" id="SSF55248">
    <property type="entry name" value="PCD-like"/>
    <property type="match status" value="1"/>
</dbReference>
<dbReference type="PANTHER" id="PTHR14684">
    <property type="entry name" value="THIOREDOXIN DOMAIN-CONTAINING PROTEIN 15"/>
    <property type="match status" value="1"/>
</dbReference>
<dbReference type="InterPro" id="IPR042418">
    <property type="entry name" value="TXNDC15"/>
</dbReference>
<dbReference type="SUPFAM" id="SSF52833">
    <property type="entry name" value="Thioredoxin-like"/>
    <property type="match status" value="1"/>
</dbReference>
<dbReference type="InterPro" id="IPR036249">
    <property type="entry name" value="Thioredoxin-like_sf"/>
</dbReference>
<dbReference type="InterPro" id="IPR036428">
    <property type="entry name" value="PCD_sf"/>
</dbReference>
<comment type="similarity">
    <text evidence="2">Belongs to the pterin-4-alpha-carbinolamine dehydratase family.</text>
</comment>
<dbReference type="GO" id="GO:0006729">
    <property type="term" value="P:tetrahydrobiopterin biosynthetic process"/>
    <property type="evidence" value="ECO:0007669"/>
    <property type="project" value="UniProtKB-KW"/>
</dbReference>
<dbReference type="GO" id="GO:0005929">
    <property type="term" value="C:cilium"/>
    <property type="evidence" value="ECO:0007669"/>
    <property type="project" value="TreeGrafter"/>
</dbReference>
<dbReference type="PANTHER" id="PTHR14684:SF2">
    <property type="entry name" value="THIOREDOXIN DOMAIN-CONTAINING PROTEIN 15"/>
    <property type="match status" value="1"/>
</dbReference>
<evidence type="ECO:0000256" key="6">
    <source>
        <dbReference type="SAM" id="SignalP"/>
    </source>
</evidence>
<dbReference type="AlphaFoldDB" id="A0AAE0UYI1"/>
<evidence type="ECO:0000256" key="3">
    <source>
        <dbReference type="ARBA" id="ARBA00013252"/>
    </source>
</evidence>
<organism evidence="8 9">
    <name type="scientific">Hemibagrus guttatus</name>
    <dbReference type="NCBI Taxonomy" id="175788"/>
    <lineage>
        <taxon>Eukaryota</taxon>
        <taxon>Metazoa</taxon>
        <taxon>Chordata</taxon>
        <taxon>Craniata</taxon>
        <taxon>Vertebrata</taxon>
        <taxon>Euteleostomi</taxon>
        <taxon>Actinopterygii</taxon>
        <taxon>Neopterygii</taxon>
        <taxon>Teleostei</taxon>
        <taxon>Ostariophysi</taxon>
        <taxon>Siluriformes</taxon>
        <taxon>Bagridae</taxon>
        <taxon>Hemibagrus</taxon>
    </lineage>
</organism>
<evidence type="ECO:0000256" key="5">
    <source>
        <dbReference type="ARBA" id="ARBA00023239"/>
    </source>
</evidence>
<dbReference type="EC" id="4.2.1.96" evidence="3"/>
<dbReference type="EMBL" id="JAUCMX010000014">
    <property type="protein sequence ID" value="KAK3524240.1"/>
    <property type="molecule type" value="Genomic_DNA"/>
</dbReference>
<dbReference type="CDD" id="cd00914">
    <property type="entry name" value="PCD_DCoH_subfamily_b"/>
    <property type="match status" value="1"/>
</dbReference>
<evidence type="ECO:0000259" key="7">
    <source>
        <dbReference type="Pfam" id="PF00085"/>
    </source>
</evidence>
<dbReference type="HAMAP" id="MF_00434">
    <property type="entry name" value="Pterin_4_alpha"/>
    <property type="match status" value="1"/>
</dbReference>
<protein>
    <recommendedName>
        <fullName evidence="3">4a-hydroxytetrahydrobiopterin dehydratase</fullName>
        <ecNumber evidence="3">4.2.1.96</ecNumber>
    </recommendedName>
</protein>
<dbReference type="CDD" id="cd02999">
    <property type="entry name" value="PDI_a_ERp44_like"/>
    <property type="match status" value="1"/>
</dbReference>
<evidence type="ECO:0000313" key="8">
    <source>
        <dbReference type="EMBL" id="KAK3524240.1"/>
    </source>
</evidence>
<keyword evidence="9" id="KW-1185">Reference proteome</keyword>
<comment type="catalytic activity">
    <reaction evidence="1">
        <text>(4aS,6R)-4a-hydroxy-L-erythro-5,6,7,8-tetrahydrobiopterin = (6R)-L-erythro-6,7-dihydrobiopterin + H2O</text>
        <dbReference type="Rhea" id="RHEA:11920"/>
        <dbReference type="ChEBI" id="CHEBI:15377"/>
        <dbReference type="ChEBI" id="CHEBI:15642"/>
        <dbReference type="ChEBI" id="CHEBI:43120"/>
        <dbReference type="EC" id="4.2.1.96"/>
    </reaction>
</comment>
<feature type="signal peptide" evidence="6">
    <location>
        <begin position="1"/>
        <end position="27"/>
    </location>
</feature>
<dbReference type="Proteomes" id="UP001274896">
    <property type="component" value="Unassembled WGS sequence"/>
</dbReference>
<keyword evidence="6" id="KW-0732">Signal</keyword>
<evidence type="ECO:0000256" key="4">
    <source>
        <dbReference type="ARBA" id="ARBA00023007"/>
    </source>
</evidence>
<sequence length="386" mass="43150">MNTITDTLRGILFQLVFIFAIIHISLASPTDEGVTTEFETADGLDSYYDGQTADDSESLSLRQFKTAEIADAVLGTHLSENTAGIEALIPKSQISTPCEKKVTEGVMKEKVVMEQEIEMEQENPAGGDEQNSTESAKMYKVSCDKRSITGIENFIVQVLNASQDLMDFLNSNSSECSLVLFYTSWCQFSAHLAPHFNALPRVFPIMHFLALDASQHSSLSTRFGTVAVPNILLFQGAKPMARFNHTERTLETLTAFITNQTGFEAVVGQVVTDDDRVGPLLSMPTTDSHWLSATEREHALMELKATGWVELEERDALYKELHFKTFNQAFGFMSRVALQAEKMNHHPEWFNVYNKVQVTLTTHDCGGLSKKDIRLAKFIDKVALRM</sequence>
<keyword evidence="4" id="KW-0783">Tetrahydrobiopterin biosynthesis</keyword>
<accession>A0AAE0UYI1</accession>
<dbReference type="Gene3D" id="3.40.30.10">
    <property type="entry name" value="Glutaredoxin"/>
    <property type="match status" value="1"/>
</dbReference>
<dbReference type="InterPro" id="IPR013766">
    <property type="entry name" value="Thioredoxin_domain"/>
</dbReference>
<dbReference type="NCBIfam" id="NF002018">
    <property type="entry name" value="PRK00823.1-3"/>
    <property type="match status" value="1"/>
</dbReference>
<reference evidence="8" key="1">
    <citation type="submission" date="2023-06" db="EMBL/GenBank/DDBJ databases">
        <title>Male Hemibagrus guttatus genome.</title>
        <authorList>
            <person name="Bian C."/>
        </authorList>
    </citation>
    <scope>NUCLEOTIDE SEQUENCE</scope>
    <source>
        <strain evidence="8">Male_cb2023</strain>
        <tissue evidence="8">Muscle</tissue>
    </source>
</reference>
<dbReference type="Pfam" id="PF00085">
    <property type="entry name" value="Thioredoxin"/>
    <property type="match status" value="1"/>
</dbReference>
<dbReference type="Pfam" id="PF01329">
    <property type="entry name" value="Pterin_4a"/>
    <property type="match status" value="1"/>
</dbReference>
<proteinExistence type="inferred from homology"/>
<dbReference type="GO" id="GO:0008124">
    <property type="term" value="F:4-alpha-hydroxytetrahydrobiopterin dehydratase activity"/>
    <property type="evidence" value="ECO:0007669"/>
    <property type="project" value="UniProtKB-EC"/>
</dbReference>
<gene>
    <name evidence="8" type="ORF">QTP70_023581</name>
</gene>
<dbReference type="GO" id="GO:0060271">
    <property type="term" value="P:cilium assembly"/>
    <property type="evidence" value="ECO:0007669"/>
    <property type="project" value="TreeGrafter"/>
</dbReference>
<dbReference type="InterPro" id="IPR001533">
    <property type="entry name" value="Pterin_deHydtase"/>
</dbReference>
<feature type="chain" id="PRO_5042072952" description="4a-hydroxytetrahydrobiopterin dehydratase" evidence="6">
    <location>
        <begin position="28"/>
        <end position="386"/>
    </location>
</feature>
<evidence type="ECO:0000256" key="1">
    <source>
        <dbReference type="ARBA" id="ARBA00001554"/>
    </source>
</evidence>